<keyword evidence="11" id="KW-0547">Nucleotide-binding</keyword>
<keyword evidence="16 18" id="KW-0472">Membrane</keyword>
<keyword evidence="7" id="KW-0597">Phosphoprotein</keyword>
<evidence type="ECO:0000256" key="10">
    <source>
        <dbReference type="ARBA" id="ARBA00022692"/>
    </source>
</evidence>
<evidence type="ECO:0000313" key="20">
    <source>
        <dbReference type="EMBL" id="MBV6323013.1"/>
    </source>
</evidence>
<dbReference type="FunFam" id="3.30.565.10:FF:000006">
    <property type="entry name" value="Sensor histidine kinase WalK"/>
    <property type="match status" value="1"/>
</dbReference>
<dbReference type="EMBL" id="JALJZU010000007">
    <property type="protein sequence ID" value="MCP2010202.1"/>
    <property type="molecule type" value="Genomic_DNA"/>
</dbReference>
<evidence type="ECO:0000313" key="21">
    <source>
        <dbReference type="EMBL" id="MCP2010202.1"/>
    </source>
</evidence>
<dbReference type="PANTHER" id="PTHR45453:SF1">
    <property type="entry name" value="PHOSPHATE REGULON SENSOR PROTEIN PHOR"/>
    <property type="match status" value="1"/>
</dbReference>
<sequence length="437" mass="49681">MNPRLVFWVPAALRTAIILAGCATLGWMFGWVQGLVLALLAMMVMVFVQLSYLYQLSNWMDDPQSAKLPDGWGAWTNIFSRLYRMRRDDEKNQAELTEWLARFRQAMHLLPDGVVIMDDVLFLEWCNPAAEKHLGLTHERDKGMRVTNLVRSPDFMDYIILGRYEQPLTISFRERKLIVHIIPFENRRQILVTHDATESERIEEMRRDFIANASHELRTPLTVIVGFLEIAASEGLDAATRSAHLKLMTEQGHRMQHLIEDMLTLSRLESVDYPMRPERVDVAQLMEQVLRDARALSAGKHEITMAVNGPDIMGSYEELHSAFGNLASNAVRYTPAGGKIQLVWKEYEGGVKFMVEDTGIGISPEHISRLTERFYRVDKSRSRETQGTGLGLAIVKHVLLRHGSTLQIKSEAGKGSSFLVCLPKTAIVQKQPELLLN</sequence>
<dbReference type="Pfam" id="PF02518">
    <property type="entry name" value="HATPase_c"/>
    <property type="match status" value="1"/>
</dbReference>
<dbReference type="Proteomes" id="UP001155901">
    <property type="component" value="Unassembled WGS sequence"/>
</dbReference>
<keyword evidence="9 21" id="KW-0808">Transferase</keyword>
<evidence type="ECO:0000256" key="7">
    <source>
        <dbReference type="ARBA" id="ARBA00022553"/>
    </source>
</evidence>
<evidence type="ECO:0000256" key="13">
    <source>
        <dbReference type="ARBA" id="ARBA00022840"/>
    </source>
</evidence>
<dbReference type="CDD" id="cd00082">
    <property type="entry name" value="HisKA"/>
    <property type="match status" value="1"/>
</dbReference>
<evidence type="ECO:0000256" key="11">
    <source>
        <dbReference type="ARBA" id="ARBA00022741"/>
    </source>
</evidence>
<dbReference type="GO" id="GO:0005524">
    <property type="term" value="F:ATP binding"/>
    <property type="evidence" value="ECO:0007669"/>
    <property type="project" value="UniProtKB-KW"/>
</dbReference>
<evidence type="ECO:0000256" key="2">
    <source>
        <dbReference type="ARBA" id="ARBA00004429"/>
    </source>
</evidence>
<keyword evidence="14 18" id="KW-1133">Transmembrane helix</keyword>
<evidence type="ECO:0000256" key="6">
    <source>
        <dbReference type="ARBA" id="ARBA00022475"/>
    </source>
</evidence>
<evidence type="ECO:0000313" key="23">
    <source>
        <dbReference type="Proteomes" id="UP001162889"/>
    </source>
</evidence>
<dbReference type="FunFam" id="1.10.287.130:FF:000001">
    <property type="entry name" value="Two-component sensor histidine kinase"/>
    <property type="match status" value="1"/>
</dbReference>
<comment type="catalytic activity">
    <reaction evidence="1">
        <text>ATP + protein L-histidine = ADP + protein N-phospho-L-histidine.</text>
        <dbReference type="EC" id="2.7.13.3"/>
    </reaction>
</comment>
<dbReference type="SMART" id="SM00091">
    <property type="entry name" value="PAS"/>
    <property type="match status" value="1"/>
</dbReference>
<comment type="function">
    <text evidence="17">Member of the two-component regulatory system PhoR/PhoB involved in the phosphate regulon genes expression. PhoR may function as a membrane-associated protein kinase that phosphorylates PhoB in response to environmental signals.</text>
</comment>
<dbReference type="Pfam" id="PF00512">
    <property type="entry name" value="HisKA"/>
    <property type="match status" value="1"/>
</dbReference>
<evidence type="ECO:0000256" key="12">
    <source>
        <dbReference type="ARBA" id="ARBA00022777"/>
    </source>
</evidence>
<dbReference type="SMART" id="SM00388">
    <property type="entry name" value="HisKA"/>
    <property type="match status" value="1"/>
</dbReference>
<reference evidence="20" key="1">
    <citation type="submission" date="2021-07" db="EMBL/GenBank/DDBJ databases">
        <title>Characterization of violacein-producing bacteria and related species.</title>
        <authorList>
            <person name="Wilson H.S."/>
            <person name="De Leon M.E."/>
        </authorList>
    </citation>
    <scope>NUCLEOTIDE SEQUENCE</scope>
    <source>
        <strain evidence="20">HSC-15S17</strain>
    </source>
</reference>
<accession>A0AA41H6R0</accession>
<dbReference type="InterPro" id="IPR003594">
    <property type="entry name" value="HATPase_dom"/>
</dbReference>
<dbReference type="NCBIfam" id="TIGR02966">
    <property type="entry name" value="phoR_proteo"/>
    <property type="match status" value="1"/>
</dbReference>
<dbReference type="GO" id="GO:0016036">
    <property type="term" value="P:cellular response to phosphate starvation"/>
    <property type="evidence" value="ECO:0007669"/>
    <property type="project" value="TreeGrafter"/>
</dbReference>
<evidence type="ECO:0000256" key="1">
    <source>
        <dbReference type="ARBA" id="ARBA00000085"/>
    </source>
</evidence>
<evidence type="ECO:0000256" key="18">
    <source>
        <dbReference type="SAM" id="Phobius"/>
    </source>
</evidence>
<dbReference type="GO" id="GO:0004721">
    <property type="term" value="F:phosphoprotein phosphatase activity"/>
    <property type="evidence" value="ECO:0007669"/>
    <property type="project" value="InterPro"/>
</dbReference>
<keyword evidence="13" id="KW-0067">ATP-binding</keyword>
<keyword evidence="8" id="KW-0592">Phosphate transport</keyword>
<dbReference type="InterPro" id="IPR050351">
    <property type="entry name" value="BphY/WalK/GraS-like"/>
</dbReference>
<evidence type="ECO:0000256" key="4">
    <source>
        <dbReference type="ARBA" id="ARBA00019665"/>
    </source>
</evidence>
<evidence type="ECO:0000313" key="22">
    <source>
        <dbReference type="Proteomes" id="UP001155901"/>
    </source>
</evidence>
<comment type="subcellular location">
    <subcellularLocation>
        <location evidence="2">Cell inner membrane</location>
        <topology evidence="2">Multi-pass membrane protein</topology>
    </subcellularLocation>
</comment>
<proteinExistence type="predicted"/>
<evidence type="ECO:0000256" key="17">
    <source>
        <dbReference type="ARBA" id="ARBA00025207"/>
    </source>
</evidence>
<feature type="transmembrane region" description="Helical" evidence="18">
    <location>
        <begin position="35"/>
        <end position="54"/>
    </location>
</feature>
<dbReference type="Pfam" id="PF13188">
    <property type="entry name" value="PAS_8"/>
    <property type="match status" value="1"/>
</dbReference>
<keyword evidence="6" id="KW-1003">Cell membrane</keyword>
<dbReference type="PANTHER" id="PTHR45453">
    <property type="entry name" value="PHOSPHATE REGULON SENSOR PROTEIN PHOR"/>
    <property type="match status" value="1"/>
</dbReference>
<evidence type="ECO:0000256" key="9">
    <source>
        <dbReference type="ARBA" id="ARBA00022679"/>
    </source>
</evidence>
<dbReference type="InterPro" id="IPR000014">
    <property type="entry name" value="PAS"/>
</dbReference>
<dbReference type="EC" id="2.7.13.3" evidence="3"/>
<dbReference type="GO" id="GO:0006817">
    <property type="term" value="P:phosphate ion transport"/>
    <property type="evidence" value="ECO:0007669"/>
    <property type="project" value="UniProtKB-KW"/>
</dbReference>
<evidence type="ECO:0000256" key="8">
    <source>
        <dbReference type="ARBA" id="ARBA00022592"/>
    </source>
</evidence>
<dbReference type="SMART" id="SM00387">
    <property type="entry name" value="HATPase_c"/>
    <property type="match status" value="1"/>
</dbReference>
<dbReference type="GO" id="GO:0005886">
    <property type="term" value="C:plasma membrane"/>
    <property type="evidence" value="ECO:0007669"/>
    <property type="project" value="UniProtKB-SubCell"/>
</dbReference>
<evidence type="ECO:0000256" key="16">
    <source>
        <dbReference type="ARBA" id="ARBA00023136"/>
    </source>
</evidence>
<evidence type="ECO:0000259" key="19">
    <source>
        <dbReference type="PROSITE" id="PS50109"/>
    </source>
</evidence>
<dbReference type="InterPro" id="IPR005467">
    <property type="entry name" value="His_kinase_dom"/>
</dbReference>
<dbReference type="Pfam" id="PF11808">
    <property type="entry name" value="PhoR"/>
    <property type="match status" value="1"/>
</dbReference>
<evidence type="ECO:0000256" key="3">
    <source>
        <dbReference type="ARBA" id="ARBA00012438"/>
    </source>
</evidence>
<keyword evidence="15" id="KW-0902">Two-component regulatory system</keyword>
<dbReference type="InterPro" id="IPR003661">
    <property type="entry name" value="HisK_dim/P_dom"/>
</dbReference>
<keyword evidence="12 20" id="KW-0418">Kinase</keyword>
<dbReference type="InterPro" id="IPR021766">
    <property type="entry name" value="PhoR_N"/>
</dbReference>
<name>A0AA41H6R0_9BURK</name>
<dbReference type="InterPro" id="IPR014310">
    <property type="entry name" value="Sig_transdc_His_kinase_PhoR"/>
</dbReference>
<evidence type="ECO:0000256" key="14">
    <source>
        <dbReference type="ARBA" id="ARBA00022989"/>
    </source>
</evidence>
<comment type="caution">
    <text evidence="20">The sequence shown here is derived from an EMBL/GenBank/DDBJ whole genome shotgun (WGS) entry which is preliminary data.</text>
</comment>
<dbReference type="GO" id="GO:0000155">
    <property type="term" value="F:phosphorelay sensor kinase activity"/>
    <property type="evidence" value="ECO:0007669"/>
    <property type="project" value="InterPro"/>
</dbReference>
<dbReference type="PROSITE" id="PS50109">
    <property type="entry name" value="HIS_KIN"/>
    <property type="match status" value="1"/>
</dbReference>
<keyword evidence="10 18" id="KW-0812">Transmembrane</keyword>
<organism evidence="20 22">
    <name type="scientific">Duganella violaceipulchra</name>
    <dbReference type="NCBI Taxonomy" id="2849652"/>
    <lineage>
        <taxon>Bacteria</taxon>
        <taxon>Pseudomonadati</taxon>
        <taxon>Pseudomonadota</taxon>
        <taxon>Betaproteobacteria</taxon>
        <taxon>Burkholderiales</taxon>
        <taxon>Oxalobacteraceae</taxon>
        <taxon>Telluria group</taxon>
        <taxon>Duganella</taxon>
    </lineage>
</organism>
<dbReference type="Proteomes" id="UP001162889">
    <property type="component" value="Unassembled WGS sequence"/>
</dbReference>
<gene>
    <name evidence="20" type="primary">phoR</name>
    <name evidence="20" type="ORF">KVP70_18950</name>
    <name evidence="21" type="ORF">L1274_003934</name>
</gene>
<dbReference type="EMBL" id="JAHTGR010000010">
    <property type="protein sequence ID" value="MBV6323013.1"/>
    <property type="molecule type" value="Genomic_DNA"/>
</dbReference>
<feature type="domain" description="Histidine kinase" evidence="19">
    <location>
        <begin position="212"/>
        <end position="426"/>
    </location>
</feature>
<dbReference type="RefSeq" id="WP_217943734.1">
    <property type="nucleotide sequence ID" value="NZ_JAHTGR010000010.1"/>
</dbReference>
<keyword evidence="5" id="KW-0813">Transport</keyword>
<reference evidence="21" key="2">
    <citation type="submission" date="2022-03" db="EMBL/GenBank/DDBJ databases">
        <title>Genome Encyclopedia of Bacteria and Archaea VI: Functional Genomics of Type Strains.</title>
        <authorList>
            <person name="Whitman W."/>
        </authorList>
    </citation>
    <scope>NUCLEOTIDE SEQUENCE</scope>
    <source>
        <strain evidence="21">HSC-15S17</strain>
    </source>
</reference>
<evidence type="ECO:0000256" key="15">
    <source>
        <dbReference type="ARBA" id="ARBA00023012"/>
    </source>
</evidence>
<evidence type="ECO:0000256" key="5">
    <source>
        <dbReference type="ARBA" id="ARBA00022448"/>
    </source>
</evidence>
<keyword evidence="23" id="KW-1185">Reference proteome</keyword>
<dbReference type="AlphaFoldDB" id="A0AA41H6R0"/>
<protein>
    <recommendedName>
        <fullName evidence="4">Phosphate regulon sensor protein PhoR</fullName>
        <ecNumber evidence="3">2.7.13.3</ecNumber>
    </recommendedName>
</protein>
<feature type="transmembrane region" description="Helical" evidence="18">
    <location>
        <begin position="7"/>
        <end position="29"/>
    </location>
</feature>